<keyword evidence="1 9" id="KW-0378">Hydrolase</keyword>
<evidence type="ECO:0000256" key="6">
    <source>
        <dbReference type="ARBA" id="ARBA00040062"/>
    </source>
</evidence>
<keyword evidence="10" id="KW-1185">Reference proteome</keyword>
<gene>
    <name evidence="9" type="ORF">AABB31_10080</name>
</gene>
<evidence type="ECO:0000256" key="7">
    <source>
        <dbReference type="ARBA" id="ARBA00048062"/>
    </source>
</evidence>
<comment type="catalytic activity">
    <reaction evidence="7">
        <text>a medium-chain fatty acyl-CoA + H2O = a medium-chain fatty acid + CoA + H(+)</text>
        <dbReference type="Rhea" id="RHEA:68184"/>
        <dbReference type="ChEBI" id="CHEBI:15377"/>
        <dbReference type="ChEBI" id="CHEBI:15378"/>
        <dbReference type="ChEBI" id="CHEBI:57287"/>
        <dbReference type="ChEBI" id="CHEBI:59558"/>
        <dbReference type="ChEBI" id="CHEBI:90546"/>
    </reaction>
</comment>
<organism evidence="9 10">
    <name type="scientific">Yoonia rhodophyticola</name>
    <dbReference type="NCBI Taxonomy" id="3137370"/>
    <lineage>
        <taxon>Bacteria</taxon>
        <taxon>Pseudomonadati</taxon>
        <taxon>Pseudomonadota</taxon>
        <taxon>Alphaproteobacteria</taxon>
        <taxon>Rhodobacterales</taxon>
        <taxon>Paracoccaceae</taxon>
        <taxon>Yoonia</taxon>
    </lineage>
</organism>
<evidence type="ECO:0000256" key="1">
    <source>
        <dbReference type="ARBA" id="ARBA00022801"/>
    </source>
</evidence>
<dbReference type="SUPFAM" id="SSF54637">
    <property type="entry name" value="Thioesterase/thiol ester dehydrase-isomerase"/>
    <property type="match status" value="1"/>
</dbReference>
<reference evidence="9 10" key="2">
    <citation type="submission" date="2024-08" db="EMBL/GenBank/DDBJ databases">
        <title>Phylogenomic analyses of a clade within the roseobacter group suggest taxonomic reassignments of species of the genera Aestuariivita, Citreicella, Loktanella, Nautella, Pelagibaca, Ruegeria, Thalassobius, Thiobacimonas and Tropicibacter, and the proposal o.</title>
        <authorList>
            <person name="Jeon C.O."/>
        </authorList>
    </citation>
    <scope>NUCLEOTIDE SEQUENCE [LARGE SCALE GENOMIC DNA]</scope>
    <source>
        <strain evidence="9 10">SS1-5</strain>
    </source>
</reference>
<evidence type="ECO:0000256" key="5">
    <source>
        <dbReference type="ARBA" id="ARBA00038894"/>
    </source>
</evidence>
<dbReference type="RefSeq" id="WP_342078457.1">
    <property type="nucleotide sequence ID" value="NZ_CP151767.2"/>
</dbReference>
<dbReference type="KEGG" id="yrh:AABB31_10080"/>
<dbReference type="Gene3D" id="3.10.129.10">
    <property type="entry name" value="Hotdog Thioesterase"/>
    <property type="match status" value="1"/>
</dbReference>
<evidence type="ECO:0000256" key="4">
    <source>
        <dbReference type="ARBA" id="ARBA00038381"/>
    </source>
</evidence>
<comment type="catalytic activity">
    <reaction evidence="2">
        <text>a fatty acyl-CoA + H2O = a fatty acid + CoA + H(+)</text>
        <dbReference type="Rhea" id="RHEA:16781"/>
        <dbReference type="ChEBI" id="CHEBI:15377"/>
        <dbReference type="ChEBI" id="CHEBI:15378"/>
        <dbReference type="ChEBI" id="CHEBI:28868"/>
        <dbReference type="ChEBI" id="CHEBI:57287"/>
        <dbReference type="ChEBI" id="CHEBI:77636"/>
        <dbReference type="EC" id="3.1.2.20"/>
    </reaction>
</comment>
<evidence type="ECO:0000256" key="2">
    <source>
        <dbReference type="ARBA" id="ARBA00035880"/>
    </source>
</evidence>
<dbReference type="EMBL" id="CP151767">
    <property type="protein sequence ID" value="WZU69164.1"/>
    <property type="molecule type" value="Genomic_DNA"/>
</dbReference>
<reference evidence="10" key="1">
    <citation type="submission" date="2024-04" db="EMBL/GenBank/DDBJ databases">
        <title>Phylogenomic analyses of a clade within the roseobacter group suggest taxonomic reassignments of species of the genera Aestuariivita, Citreicella, Loktanella, Nautella, Pelagibaca, Ruegeria, Thalassobius, Thiobacimonas and Tropicibacter, and the proposal o.</title>
        <authorList>
            <person name="Jeon C.O."/>
        </authorList>
    </citation>
    <scope>NUCLEOTIDE SEQUENCE [LARGE SCALE GENOMIC DNA]</scope>
    <source>
        <strain evidence="10">SS1-5</strain>
    </source>
</reference>
<proteinExistence type="inferred from homology"/>
<evidence type="ECO:0000256" key="3">
    <source>
        <dbReference type="ARBA" id="ARBA00036002"/>
    </source>
</evidence>
<dbReference type="AlphaFoldDB" id="A0AAN0NM69"/>
<protein>
    <recommendedName>
        <fullName evidence="6">Medium/long-chain acyl-CoA thioesterase YigI</fullName>
        <ecNumber evidence="5">3.1.2.20</ecNumber>
    </recommendedName>
</protein>
<dbReference type="Proteomes" id="UP001470809">
    <property type="component" value="Chromosome"/>
</dbReference>
<dbReference type="PANTHER" id="PTHR43240">
    <property type="entry name" value="1,4-DIHYDROXY-2-NAPHTHOYL-COA THIOESTERASE 1"/>
    <property type="match status" value="1"/>
</dbReference>
<dbReference type="InterPro" id="IPR006683">
    <property type="entry name" value="Thioestr_dom"/>
</dbReference>
<dbReference type="NCBIfam" id="TIGR00369">
    <property type="entry name" value="unchar_dom_1"/>
    <property type="match status" value="1"/>
</dbReference>
<name>A0AAN0NM69_9RHOB</name>
<evidence type="ECO:0000313" key="10">
    <source>
        <dbReference type="Proteomes" id="UP001470809"/>
    </source>
</evidence>
<dbReference type="Pfam" id="PF03061">
    <property type="entry name" value="4HBT"/>
    <property type="match status" value="1"/>
</dbReference>
<accession>A0AAN0NM69</accession>
<comment type="catalytic activity">
    <reaction evidence="3">
        <text>a long-chain fatty acyl-CoA + H2O = a long-chain fatty acid + CoA + H(+)</text>
        <dbReference type="Rhea" id="RHEA:67680"/>
        <dbReference type="ChEBI" id="CHEBI:15377"/>
        <dbReference type="ChEBI" id="CHEBI:15378"/>
        <dbReference type="ChEBI" id="CHEBI:57287"/>
        <dbReference type="ChEBI" id="CHEBI:57560"/>
        <dbReference type="ChEBI" id="CHEBI:83139"/>
    </reaction>
</comment>
<dbReference type="CDD" id="cd03443">
    <property type="entry name" value="PaaI_thioesterase"/>
    <property type="match status" value="1"/>
</dbReference>
<evidence type="ECO:0000259" key="8">
    <source>
        <dbReference type="Pfam" id="PF03061"/>
    </source>
</evidence>
<comment type="similarity">
    <text evidence="4">Belongs to the YigI thioesterase family.</text>
</comment>
<dbReference type="EC" id="3.1.2.20" evidence="5"/>
<dbReference type="InterPro" id="IPR029069">
    <property type="entry name" value="HotDog_dom_sf"/>
</dbReference>
<sequence length="145" mass="15410">MQFRNPEAVARLKADFDRQGAMASMGISVADVTPGRVVLTMPFSAAFTQHHGFMHAGVITTAMDSACGFAAFTLMDADAEVLTVEFKSNFMSPAAGQSFRFEGEVIKAGRTLTFTQGRAIALDDGTQKTVATMTATMMAVRGKTG</sequence>
<dbReference type="InterPro" id="IPR003736">
    <property type="entry name" value="PAAI_dom"/>
</dbReference>
<evidence type="ECO:0000313" key="9">
    <source>
        <dbReference type="EMBL" id="WZU69164.1"/>
    </source>
</evidence>
<dbReference type="GO" id="GO:0047617">
    <property type="term" value="F:fatty acyl-CoA hydrolase activity"/>
    <property type="evidence" value="ECO:0007669"/>
    <property type="project" value="UniProtKB-EC"/>
</dbReference>
<feature type="domain" description="Thioesterase" evidence="8">
    <location>
        <begin position="51"/>
        <end position="125"/>
    </location>
</feature>
<dbReference type="PANTHER" id="PTHR43240:SF20">
    <property type="entry name" value="MEDIUM_LONG-CHAIN ACYL-COA THIOESTERASE YIGI"/>
    <property type="match status" value="1"/>
</dbReference>